<dbReference type="PIRSF" id="PIRSF018417">
    <property type="entry name" value="FACC_protein"/>
    <property type="match status" value="1"/>
</dbReference>
<evidence type="ECO:0000313" key="2">
    <source>
        <dbReference type="Proteomes" id="UP000517892"/>
    </source>
</evidence>
<dbReference type="PRINTS" id="PR00494">
    <property type="entry name" value="FANCONICGENE"/>
</dbReference>
<dbReference type="GO" id="GO:0036297">
    <property type="term" value="P:interstrand cross-link repair"/>
    <property type="evidence" value="ECO:0007669"/>
    <property type="project" value="InterPro"/>
</dbReference>
<organism evidence="1 2">
    <name type="scientific">Centropus unirufus</name>
    <dbReference type="NCBI Taxonomy" id="1118519"/>
    <lineage>
        <taxon>Eukaryota</taxon>
        <taxon>Metazoa</taxon>
        <taxon>Chordata</taxon>
        <taxon>Craniata</taxon>
        <taxon>Vertebrata</taxon>
        <taxon>Euteleostomi</taxon>
        <taxon>Archelosauria</taxon>
        <taxon>Archosauria</taxon>
        <taxon>Dinosauria</taxon>
        <taxon>Saurischia</taxon>
        <taxon>Theropoda</taxon>
        <taxon>Coelurosauria</taxon>
        <taxon>Aves</taxon>
        <taxon>Neognathae</taxon>
        <taxon>Neoaves</taxon>
        <taxon>Otidimorphae</taxon>
        <taxon>Cuculiformes</taxon>
        <taxon>Centropidae</taxon>
        <taxon>Centropus</taxon>
    </lineage>
</organism>
<dbReference type="Pfam" id="PF02106">
    <property type="entry name" value="Fanconi_C"/>
    <property type="match status" value="1"/>
</dbReference>
<dbReference type="Proteomes" id="UP000517892">
    <property type="component" value="Unassembled WGS sequence"/>
</dbReference>
<proteinExistence type="predicted"/>
<dbReference type="GO" id="GO:0034599">
    <property type="term" value="P:cellular response to oxidative stress"/>
    <property type="evidence" value="ECO:0007669"/>
    <property type="project" value="TreeGrafter"/>
</dbReference>
<protein>
    <submittedName>
        <fullName evidence="1">FANCC protein</fullName>
    </submittedName>
</protein>
<dbReference type="EMBL" id="VYZI01000071">
    <property type="protein sequence ID" value="NWR71805.1"/>
    <property type="molecule type" value="Genomic_DNA"/>
</dbReference>
<feature type="non-terminal residue" evidence="1">
    <location>
        <position position="1"/>
    </location>
</feature>
<gene>
    <name evidence="1" type="primary">Fancc</name>
    <name evidence="1" type="ORF">CENUNI_R03429</name>
</gene>
<name>A0A7K4ZK56_9AVES</name>
<dbReference type="PANTHER" id="PTHR16798:SF0">
    <property type="entry name" value="FANCONI ANEMIA GROUP C PROTEIN"/>
    <property type="match status" value="1"/>
</dbReference>
<comment type="caution">
    <text evidence="1">The sequence shown here is derived from an EMBL/GenBank/DDBJ whole genome shotgun (WGS) entry which is preliminary data.</text>
</comment>
<keyword evidence="2" id="KW-1185">Reference proteome</keyword>
<dbReference type="OrthoDB" id="10046159at2759"/>
<dbReference type="AlphaFoldDB" id="A0A7K4ZK56"/>
<feature type="non-terminal residue" evidence="1">
    <location>
        <position position="559"/>
    </location>
</feature>
<accession>A0A7K4ZK56</accession>
<sequence>MAQNTEVSELNFDYWLDKAIKWGQVTTLESQKDVCFHLPQLQEFLHQIYETLKHMDSIAAIQQFPLIGQLLGRLCWNPFVIGHDASQKTLMWCLCCLYSSEPQNPVELKANSWIHSLLCHLLSSSKWESNEAETSAFISTLGYTSADYYCQLVKNMVISLVTELRGDQFNGLNIQGRVSASHVNAVSRFCLPLITLPDLTPLLETLLFYHGCPPEEILSSEFLEAVNDAFLKKKISLPESAVFSLWLRHLPSLEKATLHLLDQLVSSQLLSLEEVACVIKDSLLPKAASHPALFRTVNEIFKNALLETDGTPEVMTIIQVFTQLFLQTHWNENKQHKFPLKTYFTHPHQPLVTALLRCPFELPATHWPQHLKHISDTVKELVEDANISSLPDLFETWFLVARFGEWLDIAAELLLKADVEPHALLWLLAFYYCPQNENQQRTKTMVEARAVYNHLMTLFSCTVLSVKDLEAAVHPTKVIELCCNQQLTTHLLINFLLFSSGGHMIAQEFIHHITETTETSKEVCSLLIRTEYRIKRNGEENQRTAKLLNDLLQKLTRKV</sequence>
<dbReference type="InterPro" id="IPR000686">
    <property type="entry name" value="FANCC"/>
</dbReference>
<dbReference type="GO" id="GO:0043240">
    <property type="term" value="C:Fanconi anaemia nuclear complex"/>
    <property type="evidence" value="ECO:0007669"/>
    <property type="project" value="InterPro"/>
</dbReference>
<dbReference type="PANTHER" id="PTHR16798">
    <property type="entry name" value="FANCONI ANEMIA GROUP C PROTEIN FANCC"/>
    <property type="match status" value="1"/>
</dbReference>
<dbReference type="GO" id="GO:0006289">
    <property type="term" value="P:nucleotide-excision repair"/>
    <property type="evidence" value="ECO:0007669"/>
    <property type="project" value="TreeGrafter"/>
</dbReference>
<reference evidence="1 2" key="1">
    <citation type="submission" date="2019-09" db="EMBL/GenBank/DDBJ databases">
        <title>Bird 10,000 Genomes (B10K) Project - Family phase.</title>
        <authorList>
            <person name="Zhang G."/>
        </authorList>
    </citation>
    <scope>NUCLEOTIDE SEQUENCE [LARGE SCALE GENOMIC DNA]</scope>
    <source>
        <strain evidence="1">B10K-DU-017-25</strain>
        <tissue evidence="1">Mixed tissue sample</tissue>
    </source>
</reference>
<evidence type="ECO:0000313" key="1">
    <source>
        <dbReference type="EMBL" id="NWR71805.1"/>
    </source>
</evidence>